<feature type="compositionally biased region" description="Basic and acidic residues" evidence="2">
    <location>
        <begin position="135"/>
        <end position="146"/>
    </location>
</feature>
<keyword evidence="1" id="KW-0175">Coiled coil</keyword>
<dbReference type="AlphaFoldDB" id="A0A6A5YYQ5"/>
<dbReference type="EMBL" id="ML977331">
    <property type="protein sequence ID" value="KAF2112292.1"/>
    <property type="molecule type" value="Genomic_DNA"/>
</dbReference>
<dbReference type="Proteomes" id="UP000799770">
    <property type="component" value="Unassembled WGS sequence"/>
</dbReference>
<evidence type="ECO:0000313" key="3">
    <source>
        <dbReference type="EMBL" id="KAF2112292.1"/>
    </source>
</evidence>
<reference evidence="3" key="1">
    <citation type="journal article" date="2020" name="Stud. Mycol.">
        <title>101 Dothideomycetes genomes: a test case for predicting lifestyles and emergence of pathogens.</title>
        <authorList>
            <person name="Haridas S."/>
            <person name="Albert R."/>
            <person name="Binder M."/>
            <person name="Bloem J."/>
            <person name="Labutti K."/>
            <person name="Salamov A."/>
            <person name="Andreopoulos B."/>
            <person name="Baker S."/>
            <person name="Barry K."/>
            <person name="Bills G."/>
            <person name="Bluhm B."/>
            <person name="Cannon C."/>
            <person name="Castanera R."/>
            <person name="Culley D."/>
            <person name="Daum C."/>
            <person name="Ezra D."/>
            <person name="Gonzalez J."/>
            <person name="Henrissat B."/>
            <person name="Kuo A."/>
            <person name="Liang C."/>
            <person name="Lipzen A."/>
            <person name="Lutzoni F."/>
            <person name="Magnuson J."/>
            <person name="Mondo S."/>
            <person name="Nolan M."/>
            <person name="Ohm R."/>
            <person name="Pangilinan J."/>
            <person name="Park H.-J."/>
            <person name="Ramirez L."/>
            <person name="Alfaro M."/>
            <person name="Sun H."/>
            <person name="Tritt A."/>
            <person name="Yoshinaga Y."/>
            <person name="Zwiers L.-H."/>
            <person name="Turgeon B."/>
            <person name="Goodwin S."/>
            <person name="Spatafora J."/>
            <person name="Crous P."/>
            <person name="Grigoriev I."/>
        </authorList>
    </citation>
    <scope>NUCLEOTIDE SEQUENCE</scope>
    <source>
        <strain evidence="3">CBS 627.86</strain>
    </source>
</reference>
<name>A0A6A5YYQ5_9PLEO</name>
<gene>
    <name evidence="3" type="ORF">BDV96DRAFT_602226</name>
</gene>
<protein>
    <submittedName>
        <fullName evidence="3">Uncharacterized protein</fullName>
    </submittedName>
</protein>
<organism evidence="3 4">
    <name type="scientific">Lophiotrema nucula</name>
    <dbReference type="NCBI Taxonomy" id="690887"/>
    <lineage>
        <taxon>Eukaryota</taxon>
        <taxon>Fungi</taxon>
        <taxon>Dikarya</taxon>
        <taxon>Ascomycota</taxon>
        <taxon>Pezizomycotina</taxon>
        <taxon>Dothideomycetes</taxon>
        <taxon>Pleosporomycetidae</taxon>
        <taxon>Pleosporales</taxon>
        <taxon>Lophiotremataceae</taxon>
        <taxon>Lophiotrema</taxon>
    </lineage>
</organism>
<accession>A0A6A5YYQ5</accession>
<feature type="region of interest" description="Disordered" evidence="2">
    <location>
        <begin position="205"/>
        <end position="248"/>
    </location>
</feature>
<feature type="compositionally biased region" description="Low complexity" evidence="2">
    <location>
        <begin position="122"/>
        <end position="133"/>
    </location>
</feature>
<proteinExistence type="predicted"/>
<feature type="coiled-coil region" evidence="1">
    <location>
        <begin position="48"/>
        <end position="82"/>
    </location>
</feature>
<evidence type="ECO:0000256" key="1">
    <source>
        <dbReference type="SAM" id="Coils"/>
    </source>
</evidence>
<evidence type="ECO:0000313" key="4">
    <source>
        <dbReference type="Proteomes" id="UP000799770"/>
    </source>
</evidence>
<feature type="region of interest" description="Disordered" evidence="2">
    <location>
        <begin position="110"/>
        <end position="169"/>
    </location>
</feature>
<keyword evidence="4" id="KW-1185">Reference proteome</keyword>
<sequence>MSRPTSHIDTILSGAFNGNARQMYRIPHSAALHARLLLQYGTIQRMKKEYAEQRISQLETKLSDTQAQLASTQKELAATQEALRIITDGWERGELIFWQQNDDASEEEMKARSHKASVDSNPIISVPRIPPRSAARQEPRLIDRSNQELFDPSPPGPSPGWSSPAHMHFNGHTSAELLAEDMKETAGGGDFRKWKEQMKAKDALVESQAGVETDAGSVADKGKEKAVVAESSDASDGQAQPGSTSTGD</sequence>
<feature type="compositionally biased region" description="Polar residues" evidence="2">
    <location>
        <begin position="232"/>
        <end position="248"/>
    </location>
</feature>
<evidence type="ECO:0000256" key="2">
    <source>
        <dbReference type="SAM" id="MobiDB-lite"/>
    </source>
</evidence>